<keyword evidence="2" id="KW-0732">Signal</keyword>
<organism evidence="3 4">
    <name type="scientific">Megalops atlanticus</name>
    <name type="common">Tarpon</name>
    <name type="synonym">Clupea gigantea</name>
    <dbReference type="NCBI Taxonomy" id="7932"/>
    <lineage>
        <taxon>Eukaryota</taxon>
        <taxon>Metazoa</taxon>
        <taxon>Chordata</taxon>
        <taxon>Craniata</taxon>
        <taxon>Vertebrata</taxon>
        <taxon>Euteleostomi</taxon>
        <taxon>Actinopterygii</taxon>
        <taxon>Neopterygii</taxon>
        <taxon>Teleostei</taxon>
        <taxon>Elopiformes</taxon>
        <taxon>Megalopidae</taxon>
        <taxon>Megalops</taxon>
    </lineage>
</organism>
<evidence type="ECO:0000256" key="1">
    <source>
        <dbReference type="SAM" id="Phobius"/>
    </source>
</evidence>
<feature type="chain" id="PRO_5038498781" evidence="2">
    <location>
        <begin position="21"/>
        <end position="340"/>
    </location>
</feature>
<feature type="transmembrane region" description="Helical" evidence="1">
    <location>
        <begin position="203"/>
        <end position="224"/>
    </location>
</feature>
<keyword evidence="1" id="KW-0812">Transmembrane</keyword>
<name>A0A9D3PGI1_MEGAT</name>
<keyword evidence="1" id="KW-0472">Membrane</keyword>
<dbReference type="OrthoDB" id="8964045at2759"/>
<dbReference type="EMBL" id="JAFDVH010000020">
    <property type="protein sequence ID" value="KAG7458713.1"/>
    <property type="molecule type" value="Genomic_DNA"/>
</dbReference>
<dbReference type="Proteomes" id="UP001046870">
    <property type="component" value="Chromosome 20"/>
</dbReference>
<evidence type="ECO:0000313" key="4">
    <source>
        <dbReference type="Proteomes" id="UP001046870"/>
    </source>
</evidence>
<feature type="signal peptide" evidence="2">
    <location>
        <begin position="1"/>
        <end position="20"/>
    </location>
</feature>
<reference evidence="3" key="1">
    <citation type="submission" date="2021-01" db="EMBL/GenBank/DDBJ databases">
        <authorList>
            <person name="Zahm M."/>
            <person name="Roques C."/>
            <person name="Cabau C."/>
            <person name="Klopp C."/>
            <person name="Donnadieu C."/>
            <person name="Jouanno E."/>
            <person name="Lampietro C."/>
            <person name="Louis A."/>
            <person name="Herpin A."/>
            <person name="Echchiki A."/>
            <person name="Berthelot C."/>
            <person name="Parey E."/>
            <person name="Roest-Crollius H."/>
            <person name="Braasch I."/>
            <person name="Postlethwait J."/>
            <person name="Bobe J."/>
            <person name="Montfort J."/>
            <person name="Bouchez O."/>
            <person name="Begum T."/>
            <person name="Mejri S."/>
            <person name="Adams A."/>
            <person name="Chen W.-J."/>
            <person name="Guiguen Y."/>
        </authorList>
    </citation>
    <scope>NUCLEOTIDE SEQUENCE</scope>
    <source>
        <strain evidence="3">YG-15Mar2019-1</strain>
        <tissue evidence="3">Brain</tissue>
    </source>
</reference>
<gene>
    <name evidence="3" type="ORF">MATL_G00223440</name>
</gene>
<keyword evidence="4" id="KW-1185">Reference proteome</keyword>
<evidence type="ECO:0000256" key="2">
    <source>
        <dbReference type="SAM" id="SignalP"/>
    </source>
</evidence>
<accession>A0A9D3PGI1</accession>
<proteinExistence type="predicted"/>
<dbReference type="AlphaFoldDB" id="A0A9D3PGI1"/>
<keyword evidence="1" id="KW-1133">Transmembrane helix</keyword>
<protein>
    <submittedName>
        <fullName evidence="3">Uncharacterized protein</fullName>
    </submittedName>
</protein>
<sequence>MTRAAITKLLILVLVAFIMCLPEFFTSHQAVRIDLSCTRYPEDMGEPGNVSQTQRARDAGGGSGGRCISDCPGAVNTSLLGDSSEGWYLCKTETDLCSLQGSIPLSEADIELSLAIQSTNGVPHVLSVSGLVTRQLFGTSKLDRQGFHCCADCAAANGAALPAAASGCSCCVLHIPGANATPPNATLLGTHPPRESWLRSTRALWLALILIVILLVLGAVLHEVRCKNQCYTKRSEQLLVDEHQSPETPQRRLDEQICVEIFPSTTSDDRYPRPYRSRHRSWRHGITLSPIHETEVTDEEGLSQEDHLNHNDSVELLPNQKRSSESLEILIHNIEAESTS</sequence>
<evidence type="ECO:0000313" key="3">
    <source>
        <dbReference type="EMBL" id="KAG7458713.1"/>
    </source>
</evidence>
<comment type="caution">
    <text evidence="3">The sequence shown here is derived from an EMBL/GenBank/DDBJ whole genome shotgun (WGS) entry which is preliminary data.</text>
</comment>